<dbReference type="Proteomes" id="UP000225997">
    <property type="component" value="Unassembled WGS sequence"/>
</dbReference>
<reference evidence="1 2" key="1">
    <citation type="submission" date="2017-09" db="EMBL/GenBank/DDBJ databases">
        <title>Large-scale bioinformatics analysis of Bacillus genomes uncovers conserved roles of natural products in bacterial physiology.</title>
        <authorList>
            <consortium name="Agbiome Team Llc"/>
            <person name="Bleich R.M."/>
            <person name="Grubbs K.J."/>
            <person name="Santa Maria K.C."/>
            <person name="Allen S.E."/>
            <person name="Farag S."/>
            <person name="Shank E.A."/>
            <person name="Bowers A."/>
        </authorList>
    </citation>
    <scope>NUCLEOTIDE SEQUENCE [LARGE SCALE GENOMIC DNA]</scope>
    <source>
        <strain evidence="1 2">AFS044250</strain>
    </source>
</reference>
<name>A0A2C4QD75_9BACI</name>
<protein>
    <submittedName>
        <fullName evidence="1">Uncharacterized protein</fullName>
    </submittedName>
</protein>
<evidence type="ECO:0000313" key="1">
    <source>
        <dbReference type="EMBL" id="PHD62997.1"/>
    </source>
</evidence>
<gene>
    <name evidence="1" type="ORF">COF40_25830</name>
</gene>
<proteinExistence type="predicted"/>
<evidence type="ECO:0000313" key="2">
    <source>
        <dbReference type="Proteomes" id="UP000225997"/>
    </source>
</evidence>
<accession>A0A2C4QD75</accession>
<dbReference type="AlphaFoldDB" id="A0A2C4QD75"/>
<comment type="caution">
    <text evidence="1">The sequence shown here is derived from an EMBL/GenBank/DDBJ whole genome shotgun (WGS) entry which is preliminary data.</text>
</comment>
<sequence length="106" mass="11327">MKEGGGVLPAEATQEFSAQLTVSYNHTITVSSQVTNTQTLKNPKASDTYKYDKYVGAVYQLKSSYTIVPGPELKQAIANGDVVLAQNAFQYDDSTLYLAVTPGAGS</sequence>
<dbReference type="EMBL" id="NUSQ01000155">
    <property type="protein sequence ID" value="PHD62997.1"/>
    <property type="molecule type" value="Genomic_DNA"/>
</dbReference>
<organism evidence="1 2">
    <name type="scientific">Bacillus toyonensis</name>
    <dbReference type="NCBI Taxonomy" id="155322"/>
    <lineage>
        <taxon>Bacteria</taxon>
        <taxon>Bacillati</taxon>
        <taxon>Bacillota</taxon>
        <taxon>Bacilli</taxon>
        <taxon>Bacillales</taxon>
        <taxon>Bacillaceae</taxon>
        <taxon>Bacillus</taxon>
        <taxon>Bacillus cereus group</taxon>
    </lineage>
</organism>